<dbReference type="Proteomes" id="UP001055336">
    <property type="component" value="Chromosome"/>
</dbReference>
<keyword evidence="1" id="KW-0812">Transmembrane</keyword>
<dbReference type="Gene3D" id="3.30.70.270">
    <property type="match status" value="1"/>
</dbReference>
<feature type="domain" description="GGDEF" evidence="2">
    <location>
        <begin position="207"/>
        <end position="342"/>
    </location>
</feature>
<protein>
    <submittedName>
        <fullName evidence="3">GGDEF domain-containing protein</fullName>
    </submittedName>
</protein>
<evidence type="ECO:0000259" key="2">
    <source>
        <dbReference type="PROSITE" id="PS50887"/>
    </source>
</evidence>
<gene>
    <name evidence="3" type="ORF">MKK62_25175</name>
</gene>
<dbReference type="EMBL" id="CP092488">
    <property type="protein sequence ID" value="UMB69586.1"/>
    <property type="molecule type" value="Genomic_DNA"/>
</dbReference>
<evidence type="ECO:0000313" key="4">
    <source>
        <dbReference type="Proteomes" id="UP001055336"/>
    </source>
</evidence>
<evidence type="ECO:0000313" key="3">
    <source>
        <dbReference type="EMBL" id="UMB69586.1"/>
    </source>
</evidence>
<dbReference type="Pfam" id="PF00990">
    <property type="entry name" value="GGDEF"/>
    <property type="match status" value="1"/>
</dbReference>
<dbReference type="InterPro" id="IPR050469">
    <property type="entry name" value="Diguanylate_Cyclase"/>
</dbReference>
<keyword evidence="4" id="KW-1185">Reference proteome</keyword>
<dbReference type="PANTHER" id="PTHR45138:SF9">
    <property type="entry name" value="DIGUANYLATE CYCLASE DGCM-RELATED"/>
    <property type="match status" value="1"/>
</dbReference>
<keyword evidence="1" id="KW-1133">Transmembrane helix</keyword>
<dbReference type="PROSITE" id="PS50887">
    <property type="entry name" value="GGDEF"/>
    <property type="match status" value="1"/>
</dbReference>
<feature type="transmembrane region" description="Helical" evidence="1">
    <location>
        <begin position="12"/>
        <end position="36"/>
    </location>
</feature>
<dbReference type="InterPro" id="IPR043128">
    <property type="entry name" value="Rev_trsase/Diguanyl_cyclase"/>
</dbReference>
<proteinExistence type="predicted"/>
<dbReference type="SUPFAM" id="SSF55073">
    <property type="entry name" value="Nucleotide cyclase"/>
    <property type="match status" value="1"/>
</dbReference>
<keyword evidence="1" id="KW-0472">Membrane</keyword>
<organism evidence="3 4">
    <name type="scientific">Mycobacterium paraterrae</name>
    <dbReference type="NCBI Taxonomy" id="577492"/>
    <lineage>
        <taxon>Bacteria</taxon>
        <taxon>Bacillati</taxon>
        <taxon>Actinomycetota</taxon>
        <taxon>Actinomycetes</taxon>
        <taxon>Mycobacteriales</taxon>
        <taxon>Mycobacteriaceae</taxon>
        <taxon>Mycobacterium</taxon>
    </lineage>
</organism>
<accession>A0ABY3VR01</accession>
<feature type="transmembrane region" description="Helical" evidence="1">
    <location>
        <begin position="42"/>
        <end position="60"/>
    </location>
</feature>
<sequence length="348" mass="36669">MQYFKRAMSGAVQILIGLGTGMDAVISATILLPAAATRASRIAVMAFVVLQAFWAWVWCCRSWPSRSTALAFVFSADIAIAAMVLLDSGWVLAAFGFSFFTMLSVFLVFFDGPKMLVAHIICIVATIAGFAAKVGLQSKFDIVDLTVKALLSGTLVAGTPLGIQAAIWALRGDANESATDPLTGLLNRRGLHMQIGDLVREGYVSSGQLAVMVVDLDSFKLINDTFGHAVGDEVLVRTARRIESAVRGGALVARLGGEEFVIVDIAGPGDQERTAKRVLSAVAAPADRAPLTASVGGTSVPLDRFASQVDPGPLLDALIEHADRAMFDAKRGGGNSAIHTPPVDLDRG</sequence>
<feature type="transmembrane region" description="Helical" evidence="1">
    <location>
        <begin position="67"/>
        <end position="86"/>
    </location>
</feature>
<dbReference type="NCBIfam" id="TIGR00254">
    <property type="entry name" value="GGDEF"/>
    <property type="match status" value="1"/>
</dbReference>
<dbReference type="PANTHER" id="PTHR45138">
    <property type="entry name" value="REGULATORY COMPONENTS OF SENSORY TRANSDUCTION SYSTEM"/>
    <property type="match status" value="1"/>
</dbReference>
<dbReference type="CDD" id="cd01949">
    <property type="entry name" value="GGDEF"/>
    <property type="match status" value="1"/>
</dbReference>
<feature type="transmembrane region" description="Helical" evidence="1">
    <location>
        <begin position="92"/>
        <end position="110"/>
    </location>
</feature>
<reference evidence="3" key="1">
    <citation type="submission" date="2022-08" db="EMBL/GenBank/DDBJ databases">
        <title>Whole genome sequencing of non-tuberculosis mycobacteria type-strains.</title>
        <authorList>
            <person name="Igarashi Y."/>
            <person name="Osugi A."/>
            <person name="Mitarai S."/>
        </authorList>
    </citation>
    <scope>NUCLEOTIDE SEQUENCE</scope>
    <source>
        <strain evidence="3">DSM 45127</strain>
    </source>
</reference>
<dbReference type="InterPro" id="IPR000160">
    <property type="entry name" value="GGDEF_dom"/>
</dbReference>
<dbReference type="SMART" id="SM00267">
    <property type="entry name" value="GGDEF"/>
    <property type="match status" value="1"/>
</dbReference>
<feature type="transmembrane region" description="Helical" evidence="1">
    <location>
        <begin position="117"/>
        <end position="136"/>
    </location>
</feature>
<evidence type="ECO:0000256" key="1">
    <source>
        <dbReference type="SAM" id="Phobius"/>
    </source>
</evidence>
<dbReference type="RefSeq" id="WP_240261317.1">
    <property type="nucleotide sequence ID" value="NZ_CP092488.2"/>
</dbReference>
<name>A0ABY3VR01_9MYCO</name>
<dbReference type="InterPro" id="IPR029787">
    <property type="entry name" value="Nucleotide_cyclase"/>
</dbReference>